<dbReference type="GO" id="GO:0019062">
    <property type="term" value="P:virion attachment to host cell"/>
    <property type="evidence" value="ECO:0007669"/>
    <property type="project" value="UniProtKB-UniRule"/>
</dbReference>
<comment type="similarity">
    <text evidence="7 8">Belongs to the papillomaviridae L1 protein family.</text>
</comment>
<keyword evidence="3 7" id="KW-1161">Viral attachment to host cell</keyword>
<dbReference type="InterPro" id="IPR036973">
    <property type="entry name" value="Capsid_L1_sf_Papillomavir"/>
</dbReference>
<dbReference type="PRINTS" id="PR00865">
    <property type="entry name" value="HPVCAPSIDL1"/>
</dbReference>
<evidence type="ECO:0000256" key="6">
    <source>
        <dbReference type="ARBA" id="ARBA00023296"/>
    </source>
</evidence>
<reference evidence="10 11" key="1">
    <citation type="submission" date="2010-09" db="EMBL/GenBank/DDBJ databases">
        <authorList>
            <person name="Rivera R."/>
            <person name="Robles-Sikisaka R."/>
            <person name="Wellehan J.F.X.Jr."/>
            <person name="Nollens H."/>
        </authorList>
    </citation>
    <scope>NUCLEOTIDE SEQUENCE [LARGE SCALE GENOMIC DNA]</scope>
    <source>
        <strain evidence="10">ZcPV1_2008</strain>
    </source>
</reference>
<reference evidence="10 11" key="2">
    <citation type="submission" date="2011-03" db="EMBL/GenBank/DDBJ databases">
        <title>Characterization of a novel papillomavirus species (ZcPV1) from two California sea lions (Zalophus californianus).</title>
        <authorList>
            <person name="Hoffman E.M."/>
            <person name="Stacy B.A."/>
            <person name="Jensen E.D."/>
        </authorList>
    </citation>
    <scope>NUCLEOTIDE SEQUENCE [LARGE SCALE GENOMIC DNA]</scope>
    <source>
        <strain evidence="10">ZcPV1_2008</strain>
    </source>
</reference>
<comment type="subcellular location">
    <subcellularLocation>
        <location evidence="7">Virion</location>
    </subcellularLocation>
    <subcellularLocation>
        <location evidence="7">Host nucleus</location>
    </subcellularLocation>
</comment>
<feature type="region of interest" description="Disordered" evidence="9">
    <location>
        <begin position="476"/>
        <end position="502"/>
    </location>
</feature>
<feature type="disulfide bond" description="Interchain (with Cys-176)" evidence="7">
    <location>
        <position position="432"/>
    </location>
</feature>
<dbReference type="Gene3D" id="2.60.175.20">
    <property type="entry name" value="Major capsid L1 (late) superfamily, Papillomavirus"/>
    <property type="match status" value="1"/>
</dbReference>
<dbReference type="InterPro" id="IPR011222">
    <property type="entry name" value="dsDNA_vir_gr_I_capsid"/>
</dbReference>
<evidence type="ECO:0000256" key="3">
    <source>
        <dbReference type="ARBA" id="ARBA00022804"/>
    </source>
</evidence>
<keyword evidence="5 7" id="KW-0426">Late protein</keyword>
<keyword evidence="11" id="KW-1185">Reference proteome</keyword>
<dbReference type="SUPFAM" id="SSF88648">
    <property type="entry name" value="Group I dsDNA viruses"/>
    <property type="match status" value="1"/>
</dbReference>
<keyword evidence="4 7" id="KW-0946">Virion</keyword>
<dbReference type="InterPro" id="IPR002210">
    <property type="entry name" value="Capsid_L1_Papillomavir"/>
</dbReference>
<evidence type="ECO:0000256" key="9">
    <source>
        <dbReference type="SAM" id="MobiDB-lite"/>
    </source>
</evidence>
<name>F2X1C8_9PAPI</name>
<dbReference type="Proteomes" id="UP000052089">
    <property type="component" value="Segment"/>
</dbReference>
<keyword evidence="7" id="KW-1162">Viral penetration into host cytoplasm</keyword>
<proteinExistence type="inferred from homology"/>
<comment type="function">
    <text evidence="7 8">Forms an icosahedral capsid with a T=7 symmetry and a 50 nm diameter. The capsid is composed of 72 pentamers linked to each other by disulfide bonds and associated with L2 proteins. Binds to heparan sulfate proteoglycans on cell surface of basal layer keratinocytes to provide initial virion attachment. This binding mediates a conformational change in the virus capsid that facilitates efficient infection. The virion enters the host cell via endocytosis. During virus trafficking, L1 protein dissociates from the viral DNA and the genomic DNA is released to the host nucleus. The virion assembly takes place within the cell nucleus. Encapsulates the genomic DNA together with protein L2.</text>
</comment>
<evidence type="ECO:0000256" key="2">
    <source>
        <dbReference type="ARBA" id="ARBA00022581"/>
    </source>
</evidence>
<keyword evidence="7" id="KW-1164">Virus endocytosis by host</keyword>
<dbReference type="GO" id="GO:0039620">
    <property type="term" value="C:T=7 icosahedral viral capsid"/>
    <property type="evidence" value="ECO:0007669"/>
    <property type="project" value="UniProtKB-UniRule"/>
</dbReference>
<dbReference type="GO" id="GO:0075509">
    <property type="term" value="P:endocytosis involved in viral entry into host cell"/>
    <property type="evidence" value="ECO:0007669"/>
    <property type="project" value="UniProtKB-KW"/>
</dbReference>
<keyword evidence="6 7" id="KW-1160">Virus entry into host cell</keyword>
<organism evidence="10 11">
    <name type="scientific">Zalophus californianus papillomavirus 1</name>
    <dbReference type="NCBI Taxonomy" id="998829"/>
    <lineage>
        <taxon>Viruses</taxon>
        <taxon>Monodnaviria</taxon>
        <taxon>Shotokuvirae</taxon>
        <taxon>Cossaviricota</taxon>
        <taxon>Papovaviricetes</taxon>
        <taxon>Zurhausenvirales</taxon>
        <taxon>Papillomaviridae</taxon>
        <taxon>Firstpapillomavirinae</taxon>
        <taxon>Dyonupapillomavirus</taxon>
        <taxon>Dyonupapillomavirus 1</taxon>
    </lineage>
</organism>
<keyword evidence="7" id="KW-1048">Host nucleus</keyword>
<protein>
    <recommendedName>
        <fullName evidence="7 8">Major capsid protein L1</fullName>
    </recommendedName>
</protein>
<dbReference type="HAMAP" id="MF_04002">
    <property type="entry name" value="PPV_L1"/>
    <property type="match status" value="1"/>
</dbReference>
<dbReference type="KEGG" id="vg:10399587"/>
<keyword evidence="2 7" id="KW-0945">Host-virus interaction</keyword>
<dbReference type="GO" id="GO:0042025">
    <property type="term" value="C:host cell nucleus"/>
    <property type="evidence" value="ECO:0007669"/>
    <property type="project" value="UniProtKB-SubCell"/>
</dbReference>
<keyword evidence="1 7" id="KW-0167">Capsid protein</keyword>
<feature type="disulfide bond" description="Interchain (with Cys-432)" evidence="7">
    <location>
        <position position="176"/>
    </location>
</feature>
<accession>F2X1C8</accession>
<evidence type="ECO:0000256" key="1">
    <source>
        <dbReference type="ARBA" id="ARBA00022561"/>
    </source>
</evidence>
<comment type="subunit">
    <text evidence="7">Self-assembles into homopentamers. The capsid has an icosahedral symmetry and consists of 72 capsomers, with each capsomer being a pentamer of L1. Interacts with the minor capsid protein L2; this interaction is necessary for viral genome encapsidation. Interacts with protein E2; this interaction enhances E2-dependent replication and transcription activation.</text>
</comment>
<dbReference type="OrthoDB" id="5037at10239"/>
<evidence type="ECO:0000313" key="10">
    <source>
        <dbReference type="EMBL" id="ADZ74266.1"/>
    </source>
</evidence>
<dbReference type="EMBL" id="HQ293213">
    <property type="protein sequence ID" value="ADZ74266.1"/>
    <property type="molecule type" value="Genomic_DNA"/>
</dbReference>
<evidence type="ECO:0000256" key="8">
    <source>
        <dbReference type="RuleBase" id="RU361248"/>
    </source>
</evidence>
<dbReference type="GO" id="GO:0005198">
    <property type="term" value="F:structural molecule activity"/>
    <property type="evidence" value="ECO:0007669"/>
    <property type="project" value="UniProtKB-UniRule"/>
</dbReference>
<gene>
    <name evidence="7 8 10" type="primary">L1</name>
</gene>
<dbReference type="GeneID" id="10399587"/>
<dbReference type="Pfam" id="PF00500">
    <property type="entry name" value="Late_protein_L1"/>
    <property type="match status" value="1"/>
</dbReference>
<evidence type="ECO:0000256" key="4">
    <source>
        <dbReference type="ARBA" id="ARBA00022844"/>
    </source>
</evidence>
<keyword evidence="7" id="KW-1015">Disulfide bond</keyword>
<sequence length="502" mass="56229">MAFWKPNSQKLFLPPTPVSKVRSTDEYVQRLGYYYHAESDRLLTVGHPFWEIRGDDGSLRVPKVSPNQYRVFRVTLPDPNAFAFSDGFVYNPDSERLVWAVVGLDVSRGQPLGTGVTGHPLLNRLNDVENPSGGYKPGTGSTDSRGNVAFDVKQSQILIVGCRPAMGEHWHRSPRCANVQYQPGDCPGIELRNTDIQDGDMGDMGYGAMDFGALQENKSEAPLDAVGAVCKYPDYLKMAKEATGDALFFFARREQQYLRHFFSRGGDIGDVVPDSLYLKATDGQAQATLGSYNYWGTPSGSLVSSDAQLFNRPYWIRKAQGQNNGVCWGNQLFVTVLDNTRGVTLSINVTNQQRVPETYNGAQFKEYMRHAEEYELTFIFQLCRVSLTPEVVSHLQTHHPSVVEGWNLGVQPPPSSVLEDTYRYITSRATRCPENGPVKEPEDPYASMSFWSVDLRERFSNDLDQFPLGRKFLSQAALPSSSSRKRPAAPRARATPTKRKKR</sequence>
<evidence type="ECO:0000256" key="5">
    <source>
        <dbReference type="ARBA" id="ARBA00022921"/>
    </source>
</evidence>
<keyword evidence="8" id="KW-1145">T=7 icosahedral capsid protein</keyword>
<dbReference type="RefSeq" id="YP_004346968.1">
    <property type="nucleotide sequence ID" value="NC_015325.1"/>
</dbReference>
<evidence type="ECO:0000256" key="7">
    <source>
        <dbReference type="HAMAP-Rule" id="MF_04002"/>
    </source>
</evidence>
<evidence type="ECO:0000313" key="11">
    <source>
        <dbReference type="Proteomes" id="UP000052089"/>
    </source>
</evidence>